<evidence type="ECO:0000313" key="9">
    <source>
        <dbReference type="Proteomes" id="UP000192468"/>
    </source>
</evidence>
<dbReference type="NCBIfam" id="NF006050">
    <property type="entry name" value="PRK08197.1"/>
    <property type="match status" value="1"/>
</dbReference>
<evidence type="ECO:0000256" key="1">
    <source>
        <dbReference type="ARBA" id="ARBA00001933"/>
    </source>
</evidence>
<dbReference type="STRING" id="1121291.SAMN02745134_00018"/>
<feature type="domain" description="Tryptophan synthase beta chain-like PALP" evidence="7">
    <location>
        <begin position="72"/>
        <end position="377"/>
    </location>
</feature>
<dbReference type="GO" id="GO:0009097">
    <property type="term" value="P:isoleucine biosynthetic process"/>
    <property type="evidence" value="ECO:0007669"/>
    <property type="project" value="TreeGrafter"/>
</dbReference>
<dbReference type="Pfam" id="PF00291">
    <property type="entry name" value="PALP"/>
    <property type="match status" value="1"/>
</dbReference>
<keyword evidence="9" id="KW-1185">Reference proteome</keyword>
<protein>
    <recommendedName>
        <fullName evidence="5">Threonine synthase</fullName>
        <ecNumber evidence="5">4.2.3.1</ecNumber>
    </recommendedName>
</protein>
<proteinExistence type="inferred from homology"/>
<evidence type="ECO:0000256" key="2">
    <source>
        <dbReference type="ARBA" id="ARBA00005517"/>
    </source>
</evidence>
<dbReference type="InterPro" id="IPR036052">
    <property type="entry name" value="TrpB-like_PALP_sf"/>
</dbReference>
<organism evidence="8 9">
    <name type="scientific">Clostridium acidisoli DSM 12555</name>
    <dbReference type="NCBI Taxonomy" id="1121291"/>
    <lineage>
        <taxon>Bacteria</taxon>
        <taxon>Bacillati</taxon>
        <taxon>Bacillota</taxon>
        <taxon>Clostridia</taxon>
        <taxon>Eubacteriales</taxon>
        <taxon>Clostridiaceae</taxon>
        <taxon>Clostridium</taxon>
    </lineage>
</organism>
<evidence type="ECO:0000256" key="5">
    <source>
        <dbReference type="NCBIfam" id="TIGR00260"/>
    </source>
</evidence>
<dbReference type="AlphaFoldDB" id="A0A1W1WXA0"/>
<evidence type="ECO:0000313" key="8">
    <source>
        <dbReference type="EMBL" id="SMC16048.1"/>
    </source>
</evidence>
<dbReference type="Gene3D" id="3.40.50.1100">
    <property type="match status" value="2"/>
</dbReference>
<dbReference type="PANTHER" id="PTHR48078:SF6">
    <property type="entry name" value="L-THREONINE DEHYDRATASE CATABOLIC TDCB"/>
    <property type="match status" value="1"/>
</dbReference>
<dbReference type="GO" id="GO:0004794">
    <property type="term" value="F:threonine deaminase activity"/>
    <property type="evidence" value="ECO:0007669"/>
    <property type="project" value="TreeGrafter"/>
</dbReference>
<dbReference type="GO" id="GO:0004795">
    <property type="term" value="F:threonine synthase activity"/>
    <property type="evidence" value="ECO:0007669"/>
    <property type="project" value="UniProtKB-UniRule"/>
</dbReference>
<dbReference type="GO" id="GO:0006565">
    <property type="term" value="P:L-serine catabolic process"/>
    <property type="evidence" value="ECO:0007669"/>
    <property type="project" value="TreeGrafter"/>
</dbReference>
<dbReference type="RefSeq" id="WP_084113250.1">
    <property type="nucleotide sequence ID" value="NZ_FWXH01000002.1"/>
</dbReference>
<dbReference type="OrthoDB" id="9778118at2"/>
<dbReference type="Proteomes" id="UP000192468">
    <property type="component" value="Unassembled WGS sequence"/>
</dbReference>
<dbReference type="GO" id="GO:0003941">
    <property type="term" value="F:L-serine ammonia-lyase activity"/>
    <property type="evidence" value="ECO:0007669"/>
    <property type="project" value="TreeGrafter"/>
</dbReference>
<gene>
    <name evidence="8" type="ORF">SAMN02745134_00018</name>
</gene>
<evidence type="ECO:0000256" key="3">
    <source>
        <dbReference type="ARBA" id="ARBA00022898"/>
    </source>
</evidence>
<dbReference type="GO" id="GO:0009088">
    <property type="term" value="P:threonine biosynthetic process"/>
    <property type="evidence" value="ECO:0007669"/>
    <property type="project" value="UniProtKB-UniRule"/>
</dbReference>
<dbReference type="NCBIfam" id="TIGR00260">
    <property type="entry name" value="thrC"/>
    <property type="match status" value="1"/>
</dbReference>
<accession>A0A1W1WXA0</accession>
<dbReference type="CDD" id="cd01563">
    <property type="entry name" value="Thr-synth_1"/>
    <property type="match status" value="1"/>
</dbReference>
<dbReference type="InterPro" id="IPR001926">
    <property type="entry name" value="TrpB-like_PALP"/>
</dbReference>
<reference evidence="8 9" key="1">
    <citation type="submission" date="2017-04" db="EMBL/GenBank/DDBJ databases">
        <authorList>
            <person name="Afonso C.L."/>
            <person name="Miller P.J."/>
            <person name="Scott M.A."/>
            <person name="Spackman E."/>
            <person name="Goraichik I."/>
            <person name="Dimitrov K.M."/>
            <person name="Suarez D.L."/>
            <person name="Swayne D.E."/>
        </authorList>
    </citation>
    <scope>NUCLEOTIDE SEQUENCE [LARGE SCALE GENOMIC DNA]</scope>
    <source>
        <strain evidence="8 9">DSM 12555</strain>
    </source>
</reference>
<name>A0A1W1WXA0_9CLOT</name>
<evidence type="ECO:0000259" key="7">
    <source>
        <dbReference type="Pfam" id="PF00291"/>
    </source>
</evidence>
<comment type="cofactor">
    <cofactor evidence="1 6">
        <name>pyridoxal 5'-phosphate</name>
        <dbReference type="ChEBI" id="CHEBI:597326"/>
    </cofactor>
</comment>
<dbReference type="EC" id="4.2.3.1" evidence="5"/>
<dbReference type="PANTHER" id="PTHR48078">
    <property type="entry name" value="THREONINE DEHYDRATASE, MITOCHONDRIAL-RELATED"/>
    <property type="match status" value="1"/>
</dbReference>
<keyword evidence="3 6" id="KW-0663">Pyridoxal phosphate</keyword>
<keyword evidence="4" id="KW-0456">Lyase</keyword>
<dbReference type="SUPFAM" id="SSF53686">
    <property type="entry name" value="Tryptophan synthase beta subunit-like PLP-dependent enzymes"/>
    <property type="match status" value="1"/>
</dbReference>
<feature type="modified residue" description="N6-(pyridoxal phosphate)lysine" evidence="6">
    <location>
        <position position="110"/>
    </location>
</feature>
<evidence type="ECO:0000256" key="4">
    <source>
        <dbReference type="ARBA" id="ARBA00023239"/>
    </source>
</evidence>
<dbReference type="InterPro" id="IPR004450">
    <property type="entry name" value="Thr_synthase-like"/>
</dbReference>
<comment type="similarity">
    <text evidence="2">Belongs to the threonine synthase family.</text>
</comment>
<evidence type="ECO:0000256" key="6">
    <source>
        <dbReference type="PIRSR" id="PIRSR604450-51"/>
    </source>
</evidence>
<dbReference type="GO" id="GO:0006567">
    <property type="term" value="P:L-threonine catabolic process"/>
    <property type="evidence" value="ECO:0007669"/>
    <property type="project" value="TreeGrafter"/>
</dbReference>
<dbReference type="EMBL" id="FWXH01000002">
    <property type="protein sequence ID" value="SMC16048.1"/>
    <property type="molecule type" value="Genomic_DNA"/>
</dbReference>
<dbReference type="InterPro" id="IPR050147">
    <property type="entry name" value="Ser/Thr_Dehydratase"/>
</dbReference>
<sequence length="399" mass="43385">MSYFSYLECSKCGNKYSSKEVHNLCECGAPLLVRYDLEAIKKNVDKNVFKGREKGLFRFKELLPVEDEKNIVTLGEGDTPVFKLEKLGDKIGLKNLYIKDEGLNPTGTFKARGAAVGVSKAKELGIKTIAMPTAGNAGGAWSAYSAKAGIELVVAMPYDAPDLAKKEAYIYGSKTYLVKGLISDAGKIIAKGVKKHGWFDAATLKEPYRIEGKKTMGLEIAEYFNWEFPDAILYPTGGGVGIIGIWKAFKELEELGWIKNKIPKLIAVQSEGCNPIVKAFNEDKEASEFCEDANTIAGGIRVPKALGDFLVLDAVRESKGTAVEVKDSEIIESLNLLAKAEGLFIAPEGATLVAAVNKLVKDGFLKEEEKVVLLNTGSGLKYANLVDEKLPILEIDSDI</sequence>